<evidence type="ECO:0000256" key="3">
    <source>
        <dbReference type="ARBA" id="ARBA00022679"/>
    </source>
</evidence>
<keyword evidence="3" id="KW-0808">Transferase</keyword>
<dbReference type="GO" id="GO:0000155">
    <property type="term" value="F:phosphorelay sensor kinase activity"/>
    <property type="evidence" value="ECO:0007669"/>
    <property type="project" value="InterPro"/>
</dbReference>
<dbReference type="STRING" id="1095776.SAMN04515672_0088"/>
<dbReference type="Gene3D" id="1.10.287.130">
    <property type="match status" value="1"/>
</dbReference>
<dbReference type="AlphaFoldDB" id="A0A1G9H091"/>
<dbReference type="InterPro" id="IPR036097">
    <property type="entry name" value="HisK_dim/P_sf"/>
</dbReference>
<dbReference type="EC" id="2.7.13.3" evidence="2"/>
<dbReference type="SUPFAM" id="SSF47384">
    <property type="entry name" value="Homodimeric domain of signal transducing histidine kinase"/>
    <property type="match status" value="1"/>
</dbReference>
<dbReference type="PANTHER" id="PTHR43711">
    <property type="entry name" value="TWO-COMPONENT HISTIDINE KINASE"/>
    <property type="match status" value="1"/>
</dbReference>
<feature type="domain" description="Signal transduction histidine kinase dimerisation/phosphoacceptor" evidence="8">
    <location>
        <begin position="604"/>
        <end position="665"/>
    </location>
</feature>
<evidence type="ECO:0000256" key="4">
    <source>
        <dbReference type="ARBA" id="ARBA00022777"/>
    </source>
</evidence>
<gene>
    <name evidence="9" type="ORF">SAMN04515672_0088</name>
</gene>
<dbReference type="Gene3D" id="3.30.450.40">
    <property type="match status" value="1"/>
</dbReference>
<dbReference type="InterPro" id="IPR050736">
    <property type="entry name" value="Sensor_HK_Regulatory"/>
</dbReference>
<keyword evidence="10" id="KW-1185">Reference proteome</keyword>
<protein>
    <recommendedName>
        <fullName evidence="2">histidine kinase</fullName>
        <ecNumber evidence="2">2.7.13.3</ecNumber>
    </recommendedName>
</protein>
<evidence type="ECO:0000259" key="8">
    <source>
        <dbReference type="SMART" id="SM00388"/>
    </source>
</evidence>
<evidence type="ECO:0000313" key="10">
    <source>
        <dbReference type="Proteomes" id="UP000198882"/>
    </source>
</evidence>
<dbReference type="InterPro" id="IPR029016">
    <property type="entry name" value="GAF-like_dom_sf"/>
</dbReference>
<feature type="compositionally biased region" description="Acidic residues" evidence="6">
    <location>
        <begin position="500"/>
        <end position="512"/>
    </location>
</feature>
<dbReference type="Pfam" id="PF01590">
    <property type="entry name" value="GAF"/>
    <property type="match status" value="1"/>
</dbReference>
<reference evidence="10" key="1">
    <citation type="submission" date="2016-10" db="EMBL/GenBank/DDBJ databases">
        <authorList>
            <person name="Varghese N."/>
            <person name="Submissions S."/>
        </authorList>
    </citation>
    <scope>NUCLEOTIDE SEQUENCE [LARGE SCALE GENOMIC DNA]</scope>
    <source>
        <strain evidence="10">B4,CECT 8067,JCM 17497</strain>
    </source>
</reference>
<dbReference type="InterPro" id="IPR003018">
    <property type="entry name" value="GAF"/>
</dbReference>
<evidence type="ECO:0000259" key="7">
    <source>
        <dbReference type="SMART" id="SM00065"/>
    </source>
</evidence>
<keyword evidence="4" id="KW-0418">Kinase</keyword>
<evidence type="ECO:0000256" key="1">
    <source>
        <dbReference type="ARBA" id="ARBA00000085"/>
    </source>
</evidence>
<dbReference type="SMART" id="SM00388">
    <property type="entry name" value="HisKA"/>
    <property type="match status" value="1"/>
</dbReference>
<dbReference type="Proteomes" id="UP000198882">
    <property type="component" value="Unassembled WGS sequence"/>
</dbReference>
<feature type="compositionally biased region" description="Low complexity" evidence="6">
    <location>
        <begin position="469"/>
        <end position="488"/>
    </location>
</feature>
<evidence type="ECO:0000256" key="5">
    <source>
        <dbReference type="ARBA" id="ARBA00023012"/>
    </source>
</evidence>
<name>A0A1G9H091_9EURY</name>
<evidence type="ECO:0000313" key="9">
    <source>
        <dbReference type="EMBL" id="SDL06356.1"/>
    </source>
</evidence>
<feature type="region of interest" description="Disordered" evidence="6">
    <location>
        <begin position="469"/>
        <end position="522"/>
    </location>
</feature>
<dbReference type="CDD" id="cd00082">
    <property type="entry name" value="HisKA"/>
    <property type="match status" value="1"/>
</dbReference>
<keyword evidence="5" id="KW-0902">Two-component regulatory system</keyword>
<comment type="catalytic activity">
    <reaction evidence="1">
        <text>ATP + protein L-histidine = ADP + protein N-phospho-L-histidine.</text>
        <dbReference type="EC" id="2.7.13.3"/>
    </reaction>
</comment>
<feature type="region of interest" description="Disordered" evidence="6">
    <location>
        <begin position="147"/>
        <end position="215"/>
    </location>
</feature>
<dbReference type="Pfam" id="PF00512">
    <property type="entry name" value="HisKA"/>
    <property type="match status" value="1"/>
</dbReference>
<evidence type="ECO:0000256" key="2">
    <source>
        <dbReference type="ARBA" id="ARBA00012438"/>
    </source>
</evidence>
<proteinExistence type="predicted"/>
<dbReference type="EMBL" id="FNFE01000010">
    <property type="protein sequence ID" value="SDL06356.1"/>
    <property type="molecule type" value="Genomic_DNA"/>
</dbReference>
<sequence length="837" mass="89691">MLEGHVHTILDRSMTHPPRSRPRTVLYIAEAAAAARDGAAALEAVDSGPDRTVQPLSTSATDQLRSWAPEADCVVFAETPTTAAGASLLEIVDACGRTPLVLFCERSYAPTAARSTDGIAGYVRRGTDDAVAHLADEIEWVCHGAAVDGDETSREEAIAETGRAADVQPNDPAETTADETANTTADETTTTNADETADTRTAEEPLALEPVRPGDVLGSAAIAESNDSAETDERAAVVSSLESSTELAAWRDHESGRERCYELLVEFVADACGTDYCWLSTVHFGECTTRAATDAVPDDTLESMPLEGPVGDAFRTGEPLRIEDTEDAAIEPPFEDAASLCVAPVADVGIVQIADTEPSAFDETTGELLAACCRYAAAILERAETRTRLRAERDRFADGRDRLAAERDRIGDERDRLAADRDRLNTAFTSLPVPALRYELVDDRAVVRAVTGRFTDTFDVDRSAVVDSAIGGADDGNSGSSSSSSTDGADGDNGIGADEVGTDGDGDIDDTDRETTVPPGLEDRALTLADAVRSTEQRQFVSRRETADGIRTFRLTVAPCSTVPDCEPTDDTVASDEPTEGVVVYTDVTDANRMERELAAVEHRLETIAQLVDEDVRTPLNVARGYLELAAETGDREHFDEIDDAQEQLLALVEQLLTIARRDDVLVDTEPVALHDVARRAWVVVETGGARLVTEEDLVLKADKSRIQELFEHLFRAIVHGEETTEHDGSGPKWRADEGTIDDEAITRITDEQTVVSVGTADDGFYVTGRWDGANRAVAGVKSGADLGRLATCDGAGFGLDPIERIADAHGWDIGIAEDDDRIAFAFRGVECDADGS</sequence>
<dbReference type="PANTHER" id="PTHR43711:SF1">
    <property type="entry name" value="HISTIDINE KINASE 1"/>
    <property type="match status" value="1"/>
</dbReference>
<organism evidence="9 10">
    <name type="scientific">Natronorubrum texcoconense</name>
    <dbReference type="NCBI Taxonomy" id="1095776"/>
    <lineage>
        <taxon>Archaea</taxon>
        <taxon>Methanobacteriati</taxon>
        <taxon>Methanobacteriota</taxon>
        <taxon>Stenosarchaea group</taxon>
        <taxon>Halobacteria</taxon>
        <taxon>Halobacteriales</taxon>
        <taxon>Natrialbaceae</taxon>
        <taxon>Natronorubrum</taxon>
    </lineage>
</organism>
<accession>A0A1G9H091</accession>
<dbReference type="SMART" id="SM00065">
    <property type="entry name" value="GAF"/>
    <property type="match status" value="1"/>
</dbReference>
<evidence type="ECO:0000256" key="6">
    <source>
        <dbReference type="SAM" id="MobiDB-lite"/>
    </source>
</evidence>
<dbReference type="SUPFAM" id="SSF55781">
    <property type="entry name" value="GAF domain-like"/>
    <property type="match status" value="1"/>
</dbReference>
<feature type="compositionally biased region" description="Low complexity" evidence="6">
    <location>
        <begin position="173"/>
        <end position="194"/>
    </location>
</feature>
<feature type="domain" description="GAF" evidence="7">
    <location>
        <begin position="256"/>
        <end position="390"/>
    </location>
</feature>
<dbReference type="InterPro" id="IPR003661">
    <property type="entry name" value="HisK_dim/P_dom"/>
</dbReference>